<dbReference type="GO" id="GO:0016301">
    <property type="term" value="F:kinase activity"/>
    <property type="evidence" value="ECO:0007669"/>
    <property type="project" value="UniProtKB-KW"/>
</dbReference>
<dbReference type="GO" id="GO:0046654">
    <property type="term" value="P:tetrahydrofolate biosynthetic process"/>
    <property type="evidence" value="ECO:0007669"/>
    <property type="project" value="UniProtKB-UniPathway"/>
</dbReference>
<keyword evidence="5" id="KW-0418">Kinase</keyword>
<evidence type="ECO:0000256" key="5">
    <source>
        <dbReference type="ARBA" id="ARBA00022777"/>
    </source>
</evidence>
<comment type="pathway">
    <text evidence="1">Cofactor biosynthesis; tetrahydrofolate biosynthesis; 2-amino-4-hydroxy-6-hydroxymethyl-7,8-dihydropteridine diphosphate from 7,8-dihydroneopterin triphosphate: step 4/4.</text>
</comment>
<gene>
    <name evidence="9" type="ORF">AZ78_0897</name>
</gene>
<feature type="domain" description="7,8-dihydro-6-hydroxymethylpterin-pyrophosphokinase" evidence="8">
    <location>
        <begin position="7"/>
        <end position="103"/>
    </location>
</feature>
<evidence type="ECO:0000256" key="3">
    <source>
        <dbReference type="ARBA" id="ARBA00022679"/>
    </source>
</evidence>
<keyword evidence="6" id="KW-0067">ATP-binding</keyword>
<reference evidence="9 10" key="1">
    <citation type="journal article" date="2014" name="Genome Announc.">
        <title>Draft Genome Sequence of Lysobacter capsici AZ78, a Bacterium Antagonistic to Plant-Pathogenic Oomycetes.</title>
        <authorList>
            <person name="Puopolo G."/>
            <person name="Sonego P."/>
            <person name="Engelen K."/>
            <person name="Pertot I."/>
        </authorList>
    </citation>
    <scope>NUCLEOTIDE SEQUENCE [LARGE SCALE GENOMIC DNA]</scope>
    <source>
        <strain evidence="9 10">AZ78</strain>
    </source>
</reference>
<evidence type="ECO:0000256" key="6">
    <source>
        <dbReference type="ARBA" id="ARBA00022840"/>
    </source>
</evidence>
<dbReference type="InterPro" id="IPR035907">
    <property type="entry name" value="Hppk_sf"/>
</dbReference>
<dbReference type="RefSeq" id="WP_036109682.1">
    <property type="nucleotide sequence ID" value="NZ_JAJA02000001.1"/>
</dbReference>
<dbReference type="Pfam" id="PF01288">
    <property type="entry name" value="HPPK"/>
    <property type="match status" value="1"/>
</dbReference>
<dbReference type="Gene3D" id="3.30.70.560">
    <property type="entry name" value="7,8-Dihydro-6-hydroxymethylpterin-pyrophosphokinase HPPK"/>
    <property type="match status" value="1"/>
</dbReference>
<evidence type="ECO:0000259" key="8">
    <source>
        <dbReference type="Pfam" id="PF01288"/>
    </source>
</evidence>
<organism evidence="9 10">
    <name type="scientific">Lysobacter capsici AZ78</name>
    <dbReference type="NCBI Taxonomy" id="1444315"/>
    <lineage>
        <taxon>Bacteria</taxon>
        <taxon>Pseudomonadati</taxon>
        <taxon>Pseudomonadota</taxon>
        <taxon>Gammaproteobacteria</taxon>
        <taxon>Lysobacterales</taxon>
        <taxon>Lysobacteraceae</taxon>
        <taxon>Lysobacter</taxon>
    </lineage>
</organism>
<dbReference type="UniPathway" id="UPA00077">
    <property type="reaction ID" value="UER00155"/>
</dbReference>
<name>A0A125MMG6_9GAMM</name>
<dbReference type="EC" id="2.7.6.3" evidence="2"/>
<evidence type="ECO:0000256" key="1">
    <source>
        <dbReference type="ARBA" id="ARBA00005051"/>
    </source>
</evidence>
<keyword evidence="3" id="KW-0808">Transferase</keyword>
<dbReference type="OrthoDB" id="6024069at2"/>
<dbReference type="GO" id="GO:0046656">
    <property type="term" value="P:folic acid biosynthetic process"/>
    <property type="evidence" value="ECO:0007669"/>
    <property type="project" value="UniProtKB-KW"/>
</dbReference>
<evidence type="ECO:0000313" key="10">
    <source>
        <dbReference type="Proteomes" id="UP000023435"/>
    </source>
</evidence>
<keyword evidence="4" id="KW-0547">Nucleotide-binding</keyword>
<dbReference type="EMBL" id="JAJA02000001">
    <property type="protein sequence ID" value="KWS03351.1"/>
    <property type="molecule type" value="Genomic_DNA"/>
</dbReference>
<sequence>MNWIALICLGASDGARVENLLDSATQLLALPQARALRGCSELFGDRHRPHRGGATVNLMLALEVEAGLTIEALEREFKRIEAAFGRQRDPRRAMPVPLDIDLLGRIGDGVQWQPRYDPGRAYLYHGLQQLPLPVLQRELDRVSAQRGFAPEQNASGFYGLASAAFVERYLAASATRRSMQTEMQR</sequence>
<dbReference type="Proteomes" id="UP000023435">
    <property type="component" value="Unassembled WGS sequence"/>
</dbReference>
<keyword evidence="10" id="KW-1185">Reference proteome</keyword>
<keyword evidence="7" id="KW-0289">Folate biosynthesis</keyword>
<comment type="caution">
    <text evidence="9">The sequence shown here is derived from an EMBL/GenBank/DDBJ whole genome shotgun (WGS) entry which is preliminary data.</text>
</comment>
<dbReference type="GO" id="GO:0005524">
    <property type="term" value="F:ATP binding"/>
    <property type="evidence" value="ECO:0007669"/>
    <property type="project" value="UniProtKB-KW"/>
</dbReference>
<dbReference type="AlphaFoldDB" id="A0A125MMG6"/>
<protein>
    <recommendedName>
        <fullName evidence="2">2-amino-4-hydroxy-6-hydroxymethyldihydropteridine diphosphokinase</fullName>
        <ecNumber evidence="2">2.7.6.3</ecNumber>
    </recommendedName>
</protein>
<evidence type="ECO:0000256" key="4">
    <source>
        <dbReference type="ARBA" id="ARBA00022741"/>
    </source>
</evidence>
<evidence type="ECO:0000256" key="7">
    <source>
        <dbReference type="ARBA" id="ARBA00022909"/>
    </source>
</evidence>
<evidence type="ECO:0000256" key="2">
    <source>
        <dbReference type="ARBA" id="ARBA00013253"/>
    </source>
</evidence>
<proteinExistence type="predicted"/>
<dbReference type="InterPro" id="IPR000550">
    <property type="entry name" value="Hppk"/>
</dbReference>
<evidence type="ECO:0000313" key="9">
    <source>
        <dbReference type="EMBL" id="KWS03351.1"/>
    </source>
</evidence>
<accession>A0A125MMG6</accession>
<dbReference type="SUPFAM" id="SSF55083">
    <property type="entry name" value="6-hydroxymethyl-7,8-dihydropterin pyrophosphokinase, HPPK"/>
    <property type="match status" value="1"/>
</dbReference>
<dbReference type="GO" id="GO:0003848">
    <property type="term" value="F:2-amino-4-hydroxy-6-hydroxymethyldihydropteridine diphosphokinase activity"/>
    <property type="evidence" value="ECO:0007669"/>
    <property type="project" value="UniProtKB-EC"/>
</dbReference>